<dbReference type="InterPro" id="IPR017111">
    <property type="entry name" value="Set1_fungi"/>
</dbReference>
<dbReference type="AlphaFoldDB" id="A0A8J2T9S1"/>
<dbReference type="InterPro" id="IPR012677">
    <property type="entry name" value="Nucleotide-bd_a/b_plait_sf"/>
</dbReference>
<reference evidence="20" key="1">
    <citation type="journal article" date="2013" name="Genome Announc.">
        <title>Genome sequence of the food spoilage yeast Zygosaccharomyces bailii CLIB 213(T).</title>
        <authorList>
            <person name="Galeote V."/>
            <person name="Bigey F."/>
            <person name="Devillers H."/>
            <person name="Neuveglise C."/>
            <person name="Dequin S."/>
        </authorList>
    </citation>
    <scope>NUCLEOTIDE SEQUENCE [LARGE SCALE GENOMIC DNA]</scope>
    <source>
        <strain evidence="20">CLIB 213 / ATCC 58445 / CBS 680 / CCRC 21525 / NBRC 1098 / NCYC 1416 / NRRL Y-2227</strain>
    </source>
</reference>
<organism evidence="19 20">
    <name type="scientific">Zygosaccharomyces bailii (strain CLIB 213 / ATCC 58445 / CBS 680 / BCRC 21525 / NBRC 1098 / NCYC 1416 / NRRL Y-2227)</name>
    <dbReference type="NCBI Taxonomy" id="1333698"/>
    <lineage>
        <taxon>Eukaryota</taxon>
        <taxon>Fungi</taxon>
        <taxon>Dikarya</taxon>
        <taxon>Ascomycota</taxon>
        <taxon>Saccharomycotina</taxon>
        <taxon>Saccharomycetes</taxon>
        <taxon>Saccharomycetales</taxon>
        <taxon>Saccharomycetaceae</taxon>
        <taxon>Zygosaccharomyces</taxon>
    </lineage>
</organism>
<feature type="coiled-coil region" evidence="15">
    <location>
        <begin position="499"/>
        <end position="526"/>
    </location>
</feature>
<evidence type="ECO:0000256" key="2">
    <source>
        <dbReference type="ARBA" id="ARBA00004286"/>
    </source>
</evidence>
<evidence type="ECO:0000256" key="4">
    <source>
        <dbReference type="ARBA" id="ARBA00015839"/>
    </source>
</evidence>
<comment type="function">
    <text evidence="14">Catalytic component of the COMPASS (Set1C) complex that specifically mono-, di- and trimethylates histone H3 to form H3K4me1/2/3. COMPASS recognizes ubiquitinated H2B on one face of the nucleosome which stimulates the methylation of H3 on the opposing face.</text>
</comment>
<evidence type="ECO:0000259" key="17">
    <source>
        <dbReference type="PROSITE" id="PS50280"/>
    </source>
</evidence>
<dbReference type="GO" id="GO:0045944">
    <property type="term" value="P:positive regulation of transcription by RNA polymerase II"/>
    <property type="evidence" value="ECO:0007669"/>
    <property type="project" value="UniProtKB-ARBA"/>
</dbReference>
<comment type="subcellular location">
    <subcellularLocation>
        <location evidence="2">Chromosome</location>
    </subcellularLocation>
    <subcellularLocation>
        <location evidence="1 14">Nucleus</location>
    </subcellularLocation>
</comment>
<keyword evidence="15" id="KW-0175">Coiled coil</keyword>
<dbReference type="Pfam" id="PF00856">
    <property type="entry name" value="SET"/>
    <property type="match status" value="1"/>
</dbReference>
<dbReference type="InterPro" id="IPR048669">
    <property type="entry name" value="SET1_RBD"/>
</dbReference>
<feature type="region of interest" description="Disordered" evidence="16">
    <location>
        <begin position="575"/>
        <end position="636"/>
    </location>
</feature>
<dbReference type="GO" id="GO:0032259">
    <property type="term" value="P:methylation"/>
    <property type="evidence" value="ECO:0007669"/>
    <property type="project" value="UniProtKB-KW"/>
</dbReference>
<evidence type="ECO:0000256" key="9">
    <source>
        <dbReference type="ARBA" id="ARBA00022853"/>
    </source>
</evidence>
<evidence type="ECO:0000256" key="7">
    <source>
        <dbReference type="ARBA" id="ARBA00022679"/>
    </source>
</evidence>
<evidence type="ECO:0000313" key="19">
    <source>
        <dbReference type="EMBL" id="CDF91506.1"/>
    </source>
</evidence>
<dbReference type="Proteomes" id="UP000019375">
    <property type="component" value="Unassembled WGS sequence"/>
</dbReference>
<evidence type="ECO:0000256" key="15">
    <source>
        <dbReference type="SAM" id="Coils"/>
    </source>
</evidence>
<evidence type="ECO:0000256" key="3">
    <source>
        <dbReference type="ARBA" id="ARBA00012182"/>
    </source>
</evidence>
<dbReference type="Gene3D" id="3.30.70.330">
    <property type="match status" value="1"/>
</dbReference>
<keyword evidence="6 14" id="KW-0489">Methyltransferase</keyword>
<dbReference type="Gene3D" id="2.170.270.10">
    <property type="entry name" value="SET domain"/>
    <property type="match status" value="1"/>
</dbReference>
<dbReference type="PANTHER" id="PTHR45814">
    <property type="entry name" value="HISTONE-LYSINE N-METHYLTRANSFERASE SETD1"/>
    <property type="match status" value="1"/>
</dbReference>
<dbReference type="SMART" id="SM00317">
    <property type="entry name" value="SET"/>
    <property type="match status" value="1"/>
</dbReference>
<feature type="compositionally biased region" description="Polar residues" evidence="16">
    <location>
        <begin position="581"/>
        <end position="592"/>
    </location>
</feature>
<evidence type="ECO:0000259" key="18">
    <source>
        <dbReference type="PROSITE" id="PS50868"/>
    </source>
</evidence>
<name>A0A8J2T9S1_ZYGB2</name>
<feature type="coiled-coil region" evidence="15">
    <location>
        <begin position="295"/>
        <end position="325"/>
    </location>
</feature>
<keyword evidence="8 14" id="KW-0949">S-adenosyl-L-methionine</keyword>
<dbReference type="Pfam" id="PF21569">
    <property type="entry name" value="SET1_RBD"/>
    <property type="match status" value="1"/>
</dbReference>
<dbReference type="InterPro" id="IPR044570">
    <property type="entry name" value="Set1-like"/>
</dbReference>
<dbReference type="InterPro" id="IPR001214">
    <property type="entry name" value="SET_dom"/>
</dbReference>
<dbReference type="FunFam" id="2.170.270.10:FF:000056">
    <property type="entry name" value="Histone-lysine N-methyltransferase, H3 lysine-4 specific"/>
    <property type="match status" value="1"/>
</dbReference>
<comment type="catalytic activity">
    <reaction evidence="12">
        <text>N(6)-methyl-L-lysyl(4)-[histone H3] + S-adenosyl-L-methionine = N(6),N(6)-dimethyl-L-lysyl(4)-[histone H3] + S-adenosyl-L-homocysteine + H(+)</text>
        <dbReference type="Rhea" id="RHEA:60268"/>
        <dbReference type="Rhea" id="RHEA-COMP:15540"/>
        <dbReference type="Rhea" id="RHEA-COMP:15543"/>
        <dbReference type="ChEBI" id="CHEBI:15378"/>
        <dbReference type="ChEBI" id="CHEBI:57856"/>
        <dbReference type="ChEBI" id="CHEBI:59789"/>
        <dbReference type="ChEBI" id="CHEBI:61929"/>
        <dbReference type="ChEBI" id="CHEBI:61976"/>
    </reaction>
</comment>
<feature type="domain" description="Post-SET" evidence="18">
    <location>
        <begin position="987"/>
        <end position="1003"/>
    </location>
</feature>
<dbReference type="InterPro" id="IPR024657">
    <property type="entry name" value="COMPASS_Set1_N-SET"/>
</dbReference>
<keyword evidence="10 14" id="KW-0539">Nucleus</keyword>
<comment type="catalytic activity">
    <reaction evidence="11 14">
        <text>L-lysyl(4)-[histone H3] + 3 S-adenosyl-L-methionine = N(6),N(6),N(6)-trimethyl-L-lysyl(4)-[histone H3] + 3 S-adenosyl-L-homocysteine + 3 H(+)</text>
        <dbReference type="Rhea" id="RHEA:60260"/>
        <dbReference type="Rhea" id="RHEA-COMP:15537"/>
        <dbReference type="Rhea" id="RHEA-COMP:15547"/>
        <dbReference type="ChEBI" id="CHEBI:15378"/>
        <dbReference type="ChEBI" id="CHEBI:29969"/>
        <dbReference type="ChEBI" id="CHEBI:57856"/>
        <dbReference type="ChEBI" id="CHEBI:59789"/>
        <dbReference type="ChEBI" id="CHEBI:61961"/>
        <dbReference type="EC" id="2.1.1.354"/>
    </reaction>
</comment>
<feature type="region of interest" description="Disordered" evidence="16">
    <location>
        <begin position="783"/>
        <end position="830"/>
    </location>
</feature>
<dbReference type="EMBL" id="HG316465">
    <property type="protein sequence ID" value="CDF91506.1"/>
    <property type="molecule type" value="Genomic_DNA"/>
</dbReference>
<proteinExistence type="predicted"/>
<dbReference type="SMART" id="SM00508">
    <property type="entry name" value="PostSET"/>
    <property type="match status" value="1"/>
</dbReference>
<evidence type="ECO:0000256" key="8">
    <source>
        <dbReference type="ARBA" id="ARBA00022691"/>
    </source>
</evidence>
<sequence>MSGYYRRSYQPPPAGPHRNPLWPQQENSDYRTSHSDGNDRRYGRYGHQSERESRPKSYRDRREDYDETSQPNIALRDPLPDKRPIPEVRWATKELMAKYHYFDVIQKKLVHRKEMDNWNREGKLPSCGYVLVQEKHSGQLRSVIKQRTPHETATDPRVGQLQTTPVTHRKLRTRLTHLPRIPYDKFSIGPPPPNELILSLTSNVSSVQDVSIKNYFKKYGEISHFEAFNDPNSALPLHIYLIRYGSLSGKFDDATKAAYTAFKEYEEKGCSILGTKFNCSLNKSNMLDRIISKTVAENLKKVKKIKNEMRKMNEKRQKAEEKKESLAHPEKKIPLDLIKQVGGRPVLVVSKSFASHHGLRVEDFKVKLRGYRWSRILDHPSGIYIVFNDTEHAKNCQKVESGKMLIRSRVKRAPVDVRFQFIAPVVSNKLCDKSLNGNDHILKESRTKVYATRDELIETATKYILKDLENALHVDIRKRIIGPAVFDTLNPTAFPELIIKKEIKEKERKEAAVKAAEELKRKQNTNNDFDIFSLYSGGSTQQKHLKRRGSGIVDYLPSGKRKLFKGVKPMAHMLNDDSLSKEQTPTAALTSPDNESEDEDMTSSSEISDEESGEDETMAQKGRIVKTETESTTPEMNEVEKPIFLSKKADEILKIPELYRPRAGEIPEPICRDDTTRPLLSIEDLQDTVIDSEDFLLLRKILNVDSGSFEEDSINKITLEYRVWKLRTEAQNAKNNKDSQLKLLGVPFDPTLREAQGCFKAQGYRKIPDTLKSCYLPHRRKVHQPLNPVSHHNETNDRTPEMEREESEHLEIPESIPQEISSSRDSRASNRRFQQDIEAQRAAIGTESELLSLNQLNKRKKPVTFARSTIHNWGLYALEPIAAKEMIIEYVGERLRQPVAEMREIRYLKSGIGSSYLFRVDENTVIDATKKGGIARFINHCCDPSCTAKIIKVGGRKRIVIYALRDIAANEELTYDYKFEREMDAEERLPCLCGAPNCKGFLN</sequence>
<evidence type="ECO:0000256" key="11">
    <source>
        <dbReference type="ARBA" id="ARBA00047571"/>
    </source>
</evidence>
<evidence type="ECO:0000256" key="6">
    <source>
        <dbReference type="ARBA" id="ARBA00022603"/>
    </source>
</evidence>
<accession>A0A8J2T9S1</accession>
<dbReference type="PANTHER" id="PTHR45814:SF2">
    <property type="entry name" value="HISTONE-LYSINE N-METHYLTRANSFERASE SETD1"/>
    <property type="match status" value="1"/>
</dbReference>
<evidence type="ECO:0000256" key="1">
    <source>
        <dbReference type="ARBA" id="ARBA00004123"/>
    </source>
</evidence>
<keyword evidence="7 14" id="KW-0808">Transferase</keyword>
<dbReference type="GO" id="GO:0048188">
    <property type="term" value="C:Set1C/COMPASS complex"/>
    <property type="evidence" value="ECO:0007669"/>
    <property type="project" value="InterPro"/>
</dbReference>
<dbReference type="InterPro" id="IPR024636">
    <property type="entry name" value="SET_assoc"/>
</dbReference>
<dbReference type="PROSITE" id="PS50280">
    <property type="entry name" value="SET"/>
    <property type="match status" value="1"/>
</dbReference>
<protein>
    <recommendedName>
        <fullName evidence="4 14">Histone-lysine N-methyltransferase, H3 lysine-4 specific</fullName>
        <ecNumber evidence="3 14">2.1.1.354</ecNumber>
    </recommendedName>
</protein>
<evidence type="ECO:0000313" key="20">
    <source>
        <dbReference type="Proteomes" id="UP000019375"/>
    </source>
</evidence>
<dbReference type="InterPro" id="IPR046341">
    <property type="entry name" value="SET_dom_sf"/>
</dbReference>
<dbReference type="Pfam" id="PF11764">
    <property type="entry name" value="N-SET"/>
    <property type="match status" value="1"/>
</dbReference>
<feature type="region of interest" description="Disordered" evidence="16">
    <location>
        <begin position="1"/>
        <end position="84"/>
    </location>
</feature>
<dbReference type="OrthoDB" id="308383at2759"/>
<keyword evidence="5 14" id="KW-0158">Chromosome</keyword>
<dbReference type="GO" id="GO:0005694">
    <property type="term" value="C:chromosome"/>
    <property type="evidence" value="ECO:0007669"/>
    <property type="project" value="UniProtKB-SubCell"/>
</dbReference>
<feature type="compositionally biased region" description="Basic and acidic residues" evidence="16">
    <location>
        <begin position="791"/>
        <end position="812"/>
    </location>
</feature>
<feature type="compositionally biased region" description="Basic and acidic residues" evidence="16">
    <location>
        <begin position="28"/>
        <end position="64"/>
    </location>
</feature>
<gene>
    <name evidence="19" type="ORF">BN860_00474g</name>
</gene>
<evidence type="ECO:0000256" key="5">
    <source>
        <dbReference type="ARBA" id="ARBA00022454"/>
    </source>
</evidence>
<dbReference type="InterPro" id="IPR003616">
    <property type="entry name" value="Post-SET_dom"/>
</dbReference>
<evidence type="ECO:0000256" key="13">
    <source>
        <dbReference type="ARBA" id="ARBA00049129"/>
    </source>
</evidence>
<dbReference type="GO" id="GO:0140999">
    <property type="term" value="F:histone H3K4 trimethyltransferase activity"/>
    <property type="evidence" value="ECO:0007669"/>
    <property type="project" value="UniProtKB-EC"/>
</dbReference>
<feature type="compositionally biased region" description="Acidic residues" evidence="16">
    <location>
        <begin position="594"/>
        <end position="617"/>
    </location>
</feature>
<evidence type="ECO:0000256" key="10">
    <source>
        <dbReference type="ARBA" id="ARBA00023242"/>
    </source>
</evidence>
<dbReference type="SMART" id="SM01291">
    <property type="entry name" value="N-SET"/>
    <property type="match status" value="1"/>
</dbReference>
<keyword evidence="9 14" id="KW-0156">Chromatin regulator</keyword>
<dbReference type="EC" id="2.1.1.354" evidence="3 14"/>
<dbReference type="PROSITE" id="PS50868">
    <property type="entry name" value="POST_SET"/>
    <property type="match status" value="1"/>
</dbReference>
<dbReference type="PIRSF" id="PIRSF037104">
    <property type="entry name" value="Histone_H3-K4_mtfrase_Set1_fun"/>
    <property type="match status" value="1"/>
</dbReference>
<dbReference type="PROSITE" id="PS51572">
    <property type="entry name" value="SAM_MT43_1"/>
    <property type="match status" value="1"/>
</dbReference>
<evidence type="ECO:0000256" key="14">
    <source>
        <dbReference type="PIRNR" id="PIRNR037104"/>
    </source>
</evidence>
<dbReference type="Pfam" id="PF11767">
    <property type="entry name" value="SET_assoc"/>
    <property type="match status" value="1"/>
</dbReference>
<keyword evidence="20" id="KW-1185">Reference proteome</keyword>
<comment type="subunit">
    <text evidence="14">Component of the COMPASS (Set1C) complex.</text>
</comment>
<dbReference type="SUPFAM" id="SSF82199">
    <property type="entry name" value="SET domain"/>
    <property type="match status" value="1"/>
</dbReference>
<evidence type="ECO:0000256" key="12">
    <source>
        <dbReference type="ARBA" id="ARBA00047583"/>
    </source>
</evidence>
<evidence type="ECO:0000256" key="16">
    <source>
        <dbReference type="SAM" id="MobiDB-lite"/>
    </source>
</evidence>
<comment type="catalytic activity">
    <reaction evidence="13">
        <text>N(6),N(6)-dimethyl-L-lysyl(4)-[histone H3] + S-adenosyl-L-methionine = N(6),N(6),N(6)-trimethyl-L-lysyl(4)-[histone H3] + S-adenosyl-L-homocysteine + H(+)</text>
        <dbReference type="Rhea" id="RHEA:60272"/>
        <dbReference type="Rhea" id="RHEA-COMP:15537"/>
        <dbReference type="Rhea" id="RHEA-COMP:15540"/>
        <dbReference type="ChEBI" id="CHEBI:15378"/>
        <dbReference type="ChEBI" id="CHEBI:57856"/>
        <dbReference type="ChEBI" id="CHEBI:59789"/>
        <dbReference type="ChEBI" id="CHEBI:61961"/>
        <dbReference type="ChEBI" id="CHEBI:61976"/>
    </reaction>
</comment>
<feature type="domain" description="SET" evidence="17">
    <location>
        <begin position="861"/>
        <end position="978"/>
    </location>
</feature>